<keyword evidence="7 11" id="KW-1133">Transmembrane helix</keyword>
<protein>
    <recommendedName>
        <fullName evidence="10">Xylose transport system permease protein XylH</fullName>
    </recommendedName>
</protein>
<comment type="subcellular location">
    <subcellularLocation>
        <location evidence="1">Cell membrane</location>
        <topology evidence="1">Multi-pass membrane protein</topology>
    </subcellularLocation>
</comment>
<evidence type="ECO:0000256" key="9">
    <source>
        <dbReference type="ARBA" id="ARBA00035611"/>
    </source>
</evidence>
<feature type="transmembrane region" description="Helical" evidence="11">
    <location>
        <begin position="97"/>
        <end position="114"/>
    </location>
</feature>
<evidence type="ECO:0000256" key="11">
    <source>
        <dbReference type="SAM" id="Phobius"/>
    </source>
</evidence>
<reference evidence="13" key="1">
    <citation type="submission" date="2016-10" db="EMBL/GenBank/DDBJ databases">
        <authorList>
            <person name="Varghese N."/>
            <person name="Submissions S."/>
        </authorList>
    </citation>
    <scope>NUCLEOTIDE SEQUENCE [LARGE SCALE GENOMIC DNA]</scope>
    <source>
        <strain evidence="13">DSM 22951</strain>
    </source>
</reference>
<dbReference type="AlphaFoldDB" id="A0A2Y9C270"/>
<dbReference type="PANTHER" id="PTHR32196:SF32">
    <property type="entry name" value="XYLOSE TRANSPORT SYSTEM PERMEASE PROTEIN XYLH"/>
    <property type="match status" value="1"/>
</dbReference>
<feature type="transmembrane region" description="Helical" evidence="11">
    <location>
        <begin position="70"/>
        <end position="90"/>
    </location>
</feature>
<gene>
    <name evidence="12" type="ORF">SAMN04489750_2949</name>
</gene>
<feature type="transmembrane region" description="Helical" evidence="11">
    <location>
        <begin position="324"/>
        <end position="344"/>
    </location>
</feature>
<comment type="function">
    <text evidence="9">Part of the binding-protein-dependent transport system for D-xylose. Probably responsible for the translocation of the substrate across the membrane.</text>
</comment>
<keyword evidence="4" id="KW-0997">Cell inner membrane</keyword>
<evidence type="ECO:0000256" key="7">
    <source>
        <dbReference type="ARBA" id="ARBA00022989"/>
    </source>
</evidence>
<dbReference type="InterPro" id="IPR001851">
    <property type="entry name" value="ABC_transp_permease"/>
</dbReference>
<evidence type="ECO:0000256" key="6">
    <source>
        <dbReference type="ARBA" id="ARBA00022692"/>
    </source>
</evidence>
<name>A0A2Y9C270_9MICO</name>
<feature type="transmembrane region" description="Helical" evidence="11">
    <location>
        <begin position="408"/>
        <end position="428"/>
    </location>
</feature>
<evidence type="ECO:0000256" key="10">
    <source>
        <dbReference type="ARBA" id="ARBA00035686"/>
    </source>
</evidence>
<evidence type="ECO:0000256" key="2">
    <source>
        <dbReference type="ARBA" id="ARBA00022448"/>
    </source>
</evidence>
<dbReference type="GO" id="GO:0005886">
    <property type="term" value="C:plasma membrane"/>
    <property type="evidence" value="ECO:0007669"/>
    <property type="project" value="UniProtKB-SubCell"/>
</dbReference>
<evidence type="ECO:0000256" key="5">
    <source>
        <dbReference type="ARBA" id="ARBA00022597"/>
    </source>
</evidence>
<feature type="transmembrane region" description="Helical" evidence="11">
    <location>
        <begin position="120"/>
        <end position="141"/>
    </location>
</feature>
<evidence type="ECO:0000256" key="8">
    <source>
        <dbReference type="ARBA" id="ARBA00023136"/>
    </source>
</evidence>
<evidence type="ECO:0000256" key="3">
    <source>
        <dbReference type="ARBA" id="ARBA00022475"/>
    </source>
</evidence>
<feature type="transmembrane region" description="Helical" evidence="11">
    <location>
        <begin position="148"/>
        <end position="170"/>
    </location>
</feature>
<proteinExistence type="predicted"/>
<keyword evidence="6 11" id="KW-0812">Transmembrane</keyword>
<accession>A0A2Y9C270</accession>
<sequence>MTTETPTTRDELALATVPTSDLKSFIGGYITRIRGGDMGSLPAVAALLVLVLIFSIFDSGFFSLSNLSSLTTQAAPGILLAMGLVFVLLLGEIDLSAGTTSGVGAGIIAVLLFHQWPWPIALLVALVVGALIGLFIGVMRAKLRVPSFVITLALFLGLQGVLILIMNTVGSSGALSYHQPVLDALENELMPVWLGWALAILVVLGYAAVVLNRLRGRRARNLATEPTAVTALKIGATAVVVLGATFLYNINQNSGAAPGVATVDGKLVQVAPPTLQGIPWVVPLILALVLVLAFVLNRTRYGRHIYAVGGNDEAARRAGIRVDAVRISVFVICSTMAVISGLVLGSQSGVSQQTGGGNTLLLAVGAAVVGGTSLFGGKGKITDAVVGGLVVAVIINGMSDLIQSKNNAAWQMIVTGAVLALAATVDALSRRRAGATGLG</sequence>
<evidence type="ECO:0000256" key="4">
    <source>
        <dbReference type="ARBA" id="ARBA00022519"/>
    </source>
</evidence>
<dbReference type="Proteomes" id="UP000250028">
    <property type="component" value="Unassembled WGS sequence"/>
</dbReference>
<keyword evidence="13" id="KW-1185">Reference proteome</keyword>
<keyword evidence="8 11" id="KW-0472">Membrane</keyword>
<keyword evidence="3" id="KW-1003">Cell membrane</keyword>
<evidence type="ECO:0000256" key="1">
    <source>
        <dbReference type="ARBA" id="ARBA00004651"/>
    </source>
</evidence>
<dbReference type="Pfam" id="PF02653">
    <property type="entry name" value="BPD_transp_2"/>
    <property type="match status" value="1"/>
</dbReference>
<feature type="transmembrane region" description="Helical" evidence="11">
    <location>
        <begin position="190"/>
        <end position="211"/>
    </location>
</feature>
<dbReference type="RefSeq" id="WP_211310255.1">
    <property type="nucleotide sequence ID" value="NZ_QGDN01000001.1"/>
</dbReference>
<dbReference type="GO" id="GO:0022857">
    <property type="term" value="F:transmembrane transporter activity"/>
    <property type="evidence" value="ECO:0007669"/>
    <property type="project" value="InterPro"/>
</dbReference>
<feature type="transmembrane region" description="Helical" evidence="11">
    <location>
        <begin position="356"/>
        <end position="377"/>
    </location>
</feature>
<dbReference type="CDD" id="cd06579">
    <property type="entry name" value="TM_PBP1_transp_AraH_like"/>
    <property type="match status" value="1"/>
</dbReference>
<organism evidence="12 13">
    <name type="scientific">Branchiibius hedensis</name>
    <dbReference type="NCBI Taxonomy" id="672460"/>
    <lineage>
        <taxon>Bacteria</taxon>
        <taxon>Bacillati</taxon>
        <taxon>Actinomycetota</taxon>
        <taxon>Actinomycetes</taxon>
        <taxon>Micrococcales</taxon>
        <taxon>Dermacoccaceae</taxon>
        <taxon>Branchiibius</taxon>
    </lineage>
</organism>
<feature type="transmembrane region" description="Helical" evidence="11">
    <location>
        <begin position="41"/>
        <end position="64"/>
    </location>
</feature>
<keyword evidence="5" id="KW-0762">Sugar transport</keyword>
<evidence type="ECO:0000313" key="13">
    <source>
        <dbReference type="Proteomes" id="UP000250028"/>
    </source>
</evidence>
<feature type="transmembrane region" description="Helical" evidence="11">
    <location>
        <begin position="277"/>
        <end position="296"/>
    </location>
</feature>
<dbReference type="EMBL" id="UESZ01000001">
    <property type="protein sequence ID" value="SSA35583.1"/>
    <property type="molecule type" value="Genomic_DNA"/>
</dbReference>
<keyword evidence="2" id="KW-0813">Transport</keyword>
<dbReference type="PANTHER" id="PTHR32196">
    <property type="entry name" value="ABC TRANSPORTER PERMEASE PROTEIN YPHD-RELATED-RELATED"/>
    <property type="match status" value="1"/>
</dbReference>
<evidence type="ECO:0000313" key="12">
    <source>
        <dbReference type="EMBL" id="SSA35583.1"/>
    </source>
</evidence>
<feature type="transmembrane region" description="Helical" evidence="11">
    <location>
        <begin position="384"/>
        <end position="402"/>
    </location>
</feature>
<feature type="transmembrane region" description="Helical" evidence="11">
    <location>
        <begin position="231"/>
        <end position="250"/>
    </location>
</feature>